<gene>
    <name evidence="1" type="ORF">E8E13_005428</name>
</gene>
<keyword evidence="2" id="KW-1185">Reference proteome</keyword>
<dbReference type="Proteomes" id="UP000801428">
    <property type="component" value="Unassembled WGS sequence"/>
</dbReference>
<organism evidence="1 2">
    <name type="scientific">Curvularia kusanoi</name>
    <name type="common">Cochliobolus kusanoi</name>
    <dbReference type="NCBI Taxonomy" id="90978"/>
    <lineage>
        <taxon>Eukaryota</taxon>
        <taxon>Fungi</taxon>
        <taxon>Dikarya</taxon>
        <taxon>Ascomycota</taxon>
        <taxon>Pezizomycotina</taxon>
        <taxon>Dothideomycetes</taxon>
        <taxon>Pleosporomycetidae</taxon>
        <taxon>Pleosporales</taxon>
        <taxon>Pleosporineae</taxon>
        <taxon>Pleosporaceae</taxon>
        <taxon>Curvularia</taxon>
    </lineage>
</organism>
<sequence length="255" mass="27479">MRPPTIHIQEEDGAASALTMRYINGDNEIDLKAVYATVSSLQEHPGREHIDPQGEHIPCSKAFFDSFWSVAASLLDYFADFYTTDTALMQSPGIALIQAHTARARALAATLAEKQGDDRVEALAAFDAIALATPSVPDHAFTYPSLTHPGKTLSYQLKQGAPPVKRHEGLTDPSMLIEKPGFGLLDEAVGSCKGTEAYVPMTGPVGQNGVGFDVWAVVERDALGWGSSAADGRHSALVELLSETFDDWDFGDDEE</sequence>
<proteinExistence type="predicted"/>
<evidence type="ECO:0000313" key="1">
    <source>
        <dbReference type="EMBL" id="KAF3004158.1"/>
    </source>
</evidence>
<protein>
    <submittedName>
        <fullName evidence="1">Uncharacterized protein</fullName>
    </submittedName>
</protein>
<dbReference type="OrthoDB" id="21072at2759"/>
<dbReference type="EMBL" id="SWKU01000008">
    <property type="protein sequence ID" value="KAF3004158.1"/>
    <property type="molecule type" value="Genomic_DNA"/>
</dbReference>
<reference evidence="1" key="1">
    <citation type="submission" date="2019-04" db="EMBL/GenBank/DDBJ databases">
        <title>Sequencing of skin fungus with MAO and IRED activity.</title>
        <authorList>
            <person name="Marsaioli A.J."/>
            <person name="Bonatto J.M.C."/>
            <person name="Reis Junior O."/>
        </authorList>
    </citation>
    <scope>NUCLEOTIDE SEQUENCE</scope>
    <source>
        <strain evidence="1">30M1</strain>
    </source>
</reference>
<accession>A0A9P4W7R0</accession>
<evidence type="ECO:0000313" key="2">
    <source>
        <dbReference type="Proteomes" id="UP000801428"/>
    </source>
</evidence>
<dbReference type="AlphaFoldDB" id="A0A9P4W7R0"/>
<comment type="caution">
    <text evidence="1">The sequence shown here is derived from an EMBL/GenBank/DDBJ whole genome shotgun (WGS) entry which is preliminary data.</text>
</comment>
<name>A0A9P4W7R0_CURKU</name>